<evidence type="ECO:0000256" key="3">
    <source>
        <dbReference type="HAMAP-Rule" id="MF_00245"/>
    </source>
</evidence>
<dbReference type="InterPro" id="IPR036388">
    <property type="entry name" value="WH-like_DNA-bd_sf"/>
</dbReference>
<keyword evidence="6" id="KW-1185">Reference proteome</keyword>
<dbReference type="Proteomes" id="UP001224418">
    <property type="component" value="Unassembled WGS sequence"/>
</dbReference>
<sequence length="114" mass="13714">MEKRTEILILFDIYGNLLTEKQKNVMDYYYNDDLSLSEIGENSNISRQAIHDTIKRCEKLLYEYEEKLQLLKKNYILEQTKSKVNDLLEELTFLDNQEVNDIVQKIYKELKEIN</sequence>
<keyword evidence="4" id="KW-0175">Coiled coil</keyword>
<evidence type="ECO:0000256" key="4">
    <source>
        <dbReference type="SAM" id="Coils"/>
    </source>
</evidence>
<dbReference type="EMBL" id="JAUSWN010000004">
    <property type="protein sequence ID" value="MDQ0479022.1"/>
    <property type="molecule type" value="Genomic_DNA"/>
</dbReference>
<dbReference type="SUPFAM" id="SSF88659">
    <property type="entry name" value="Sigma3 and sigma4 domains of RNA polymerase sigma factors"/>
    <property type="match status" value="1"/>
</dbReference>
<proteinExistence type="inferred from homology"/>
<dbReference type="NCBIfam" id="NF045758">
    <property type="entry name" value="YlxM"/>
    <property type="match status" value="1"/>
</dbReference>
<reference evidence="5 6" key="1">
    <citation type="submission" date="2023-07" db="EMBL/GenBank/DDBJ databases">
        <title>Genomic Encyclopedia of Type Strains, Phase IV (KMG-IV): sequencing the most valuable type-strain genomes for metagenomic binning, comparative biology and taxonomic classification.</title>
        <authorList>
            <person name="Goeker M."/>
        </authorList>
    </citation>
    <scope>NUCLEOTIDE SEQUENCE [LARGE SCALE GENOMIC DNA]</scope>
    <source>
        <strain evidence="5 6">DSM 1400</strain>
    </source>
</reference>
<organism evidence="5 6">
    <name type="scientific">Hathewaya limosa</name>
    <name type="common">Clostridium limosum</name>
    <dbReference type="NCBI Taxonomy" id="1536"/>
    <lineage>
        <taxon>Bacteria</taxon>
        <taxon>Bacillati</taxon>
        <taxon>Bacillota</taxon>
        <taxon>Clostridia</taxon>
        <taxon>Eubacteriales</taxon>
        <taxon>Clostridiaceae</taxon>
        <taxon>Hathewaya</taxon>
    </lineage>
</organism>
<dbReference type="NCBIfam" id="NF001072">
    <property type="entry name" value="PRK00118.2-2"/>
    <property type="match status" value="1"/>
</dbReference>
<evidence type="ECO:0000313" key="6">
    <source>
        <dbReference type="Proteomes" id="UP001224418"/>
    </source>
</evidence>
<keyword evidence="5" id="KW-0238">DNA-binding</keyword>
<comment type="similarity">
    <text evidence="1 3">Belongs to the UPF0122 family.</text>
</comment>
<evidence type="ECO:0000313" key="5">
    <source>
        <dbReference type="EMBL" id="MDQ0479022.1"/>
    </source>
</evidence>
<comment type="function">
    <text evidence="2 3">Might take part in the signal recognition particle (SRP) pathway. This is inferred from the conservation of its genetic proximity to ftsY/ffh. May be a regulatory protein.</text>
</comment>
<evidence type="ECO:0000256" key="2">
    <source>
        <dbReference type="ARBA" id="ARBA00024764"/>
    </source>
</evidence>
<dbReference type="InterPro" id="IPR013324">
    <property type="entry name" value="RNA_pol_sigma_r3/r4-like"/>
</dbReference>
<dbReference type="RefSeq" id="WP_111942720.1">
    <property type="nucleotide sequence ID" value="NZ_BAAACJ010000041.1"/>
</dbReference>
<feature type="coiled-coil region" evidence="4">
    <location>
        <begin position="54"/>
        <end position="97"/>
    </location>
</feature>
<dbReference type="PANTHER" id="PTHR40083">
    <property type="entry name" value="UPF0122 PROTEIN CBO2450/CLC_2298"/>
    <property type="match status" value="1"/>
</dbReference>
<name>A0ABU0JSW7_HATLI</name>
<dbReference type="HAMAP" id="MF_00245">
    <property type="entry name" value="UPF0122"/>
    <property type="match status" value="1"/>
</dbReference>
<dbReference type="InterPro" id="IPR054831">
    <property type="entry name" value="UPF0122_fam_protein"/>
</dbReference>
<dbReference type="GO" id="GO:0003677">
    <property type="term" value="F:DNA binding"/>
    <property type="evidence" value="ECO:0007669"/>
    <property type="project" value="UniProtKB-KW"/>
</dbReference>
<accession>A0ABU0JSW7</accession>
<dbReference type="InterPro" id="IPR007394">
    <property type="entry name" value="UPF0122"/>
</dbReference>
<dbReference type="Pfam" id="PF04297">
    <property type="entry name" value="UPF0122"/>
    <property type="match status" value="1"/>
</dbReference>
<dbReference type="Gene3D" id="1.10.10.10">
    <property type="entry name" value="Winged helix-like DNA-binding domain superfamily/Winged helix DNA-binding domain"/>
    <property type="match status" value="1"/>
</dbReference>
<comment type="caution">
    <text evidence="5">The sequence shown here is derived from an EMBL/GenBank/DDBJ whole genome shotgun (WGS) entry which is preliminary data.</text>
</comment>
<gene>
    <name evidence="5" type="ORF">QOZ93_000750</name>
</gene>
<dbReference type="PANTHER" id="PTHR40083:SF1">
    <property type="entry name" value="UPF0122 PROTEIN YLXM"/>
    <property type="match status" value="1"/>
</dbReference>
<evidence type="ECO:0000256" key="1">
    <source>
        <dbReference type="ARBA" id="ARBA00008720"/>
    </source>
</evidence>
<protein>
    <recommendedName>
        <fullName evidence="3">UPF0122 protein QOZ93_000750</fullName>
    </recommendedName>
</protein>